<keyword evidence="4" id="KW-1185">Reference proteome</keyword>
<evidence type="ECO:0000256" key="1">
    <source>
        <dbReference type="SAM" id="MobiDB-lite"/>
    </source>
</evidence>
<name>A0ABW8F5D0_9BURK</name>
<dbReference type="Pfam" id="PF06381">
    <property type="entry name" value="Phage_portal_3"/>
    <property type="match status" value="1"/>
</dbReference>
<dbReference type="InterPro" id="IPR024459">
    <property type="entry name" value="Acb1-like_N"/>
</dbReference>
<feature type="domain" description="Anti-CBASS protein Acb1-like N-terminal" evidence="2">
    <location>
        <begin position="98"/>
        <end position="458"/>
    </location>
</feature>
<comment type="caution">
    <text evidence="3">The sequence shown here is derived from an EMBL/GenBank/DDBJ whole genome shotgun (WGS) entry which is preliminary data.</text>
</comment>
<evidence type="ECO:0000313" key="3">
    <source>
        <dbReference type="EMBL" id="MFJ3048502.1"/>
    </source>
</evidence>
<evidence type="ECO:0000259" key="2">
    <source>
        <dbReference type="Pfam" id="PF06381"/>
    </source>
</evidence>
<dbReference type="RefSeq" id="WP_402703560.1">
    <property type="nucleotide sequence ID" value="NZ_JBIUZV010000021.1"/>
</dbReference>
<protein>
    <submittedName>
        <fullName evidence="3">DUF1073 domain-containing protein</fullName>
    </submittedName>
</protein>
<sequence length="509" mass="56842">MSKMMGWLQRIWQAATQGAPAPAEEPKQEPSRAMRISPTLVALSARNVAVEPQQEFKPYEPPPGVVPAGQLKEAMAMDSTPYEYVSQTFCHAHFRGYPFLAALTQLPEYRKMSETIAKEMTRKFVKILAVGDDDKAEKIKKIEEALVRFKVRDVFRQAAELDGFFGRGQVYIDVDMPNSKMPARDDPNELDSPLILAPAKIPKGSLRGFQAVEPVWTYPSQYNTVDPMAPDFYKPTRWFVMGKIVHASRLLMFVSREVPDLLKATYNFGGLSLSQLAMPYVDNWLRTRDSVSDMVHSYSVSGIKTNMQDVLSGASADDLVKRAQLYNNMRDNRGMLMLDKESEEFFQFNAPLAGLDKLQAQAQEQLCGVTSIPLVKFWGITPTGLNASSEGEIEVFDDDMLSLKKAIFSDPFKTVLDVIQLNEFGEIDPGITFEWEAMAEMSEIDSATINKTNAETDNILITAGVISRDDARERIIADPKSGYTALEANPDIEDDAEDDQAPDDQDGGE</sequence>
<organism evidence="3 4">
    <name type="scientific">Herbaspirillum chlorophenolicum</name>
    <dbReference type="NCBI Taxonomy" id="211589"/>
    <lineage>
        <taxon>Bacteria</taxon>
        <taxon>Pseudomonadati</taxon>
        <taxon>Pseudomonadota</taxon>
        <taxon>Betaproteobacteria</taxon>
        <taxon>Burkholderiales</taxon>
        <taxon>Oxalobacteraceae</taxon>
        <taxon>Herbaspirillum</taxon>
    </lineage>
</organism>
<gene>
    <name evidence="3" type="ORF">ACIPEN_21930</name>
</gene>
<feature type="region of interest" description="Disordered" evidence="1">
    <location>
        <begin position="477"/>
        <end position="509"/>
    </location>
</feature>
<reference evidence="3 4" key="1">
    <citation type="submission" date="2024-10" db="EMBL/GenBank/DDBJ databases">
        <title>The Natural Products Discovery Center: Release of the First 8490 Sequenced Strains for Exploring Actinobacteria Biosynthetic Diversity.</title>
        <authorList>
            <person name="Kalkreuter E."/>
            <person name="Kautsar S.A."/>
            <person name="Yang D."/>
            <person name="Bader C.D."/>
            <person name="Teijaro C.N."/>
            <person name="Fluegel L."/>
            <person name="Davis C.M."/>
            <person name="Simpson J.R."/>
            <person name="Lauterbach L."/>
            <person name="Steele A.D."/>
            <person name="Gui C."/>
            <person name="Meng S."/>
            <person name="Li G."/>
            <person name="Viehrig K."/>
            <person name="Ye F."/>
            <person name="Su P."/>
            <person name="Kiefer A.F."/>
            <person name="Nichols A."/>
            <person name="Cepeda A.J."/>
            <person name="Yan W."/>
            <person name="Fan B."/>
            <person name="Jiang Y."/>
            <person name="Adhikari A."/>
            <person name="Zheng C.-J."/>
            <person name="Schuster L."/>
            <person name="Cowan T.M."/>
            <person name="Smanski M.J."/>
            <person name="Chevrette M.G."/>
            <person name="De Carvalho L.P.S."/>
            <person name="Shen B."/>
        </authorList>
    </citation>
    <scope>NUCLEOTIDE SEQUENCE [LARGE SCALE GENOMIC DNA]</scope>
    <source>
        <strain evidence="3 4">NPDC087045</strain>
    </source>
</reference>
<dbReference type="EMBL" id="JBIUZV010000021">
    <property type="protein sequence ID" value="MFJ3048502.1"/>
    <property type="molecule type" value="Genomic_DNA"/>
</dbReference>
<evidence type="ECO:0000313" key="4">
    <source>
        <dbReference type="Proteomes" id="UP001617427"/>
    </source>
</evidence>
<dbReference type="Proteomes" id="UP001617427">
    <property type="component" value="Unassembled WGS sequence"/>
</dbReference>
<proteinExistence type="predicted"/>
<accession>A0ABW8F5D0</accession>
<feature type="compositionally biased region" description="Acidic residues" evidence="1">
    <location>
        <begin position="490"/>
        <end position="509"/>
    </location>
</feature>